<evidence type="ECO:0000313" key="3">
    <source>
        <dbReference type="Proteomes" id="UP000777482"/>
    </source>
</evidence>
<feature type="compositionally biased region" description="Basic and acidic residues" evidence="1">
    <location>
        <begin position="333"/>
        <end position="404"/>
    </location>
</feature>
<dbReference type="PANTHER" id="PTHR15921">
    <property type="entry name" value="PRE-MRNA CLEAVAGE COMPLEX II"/>
    <property type="match status" value="1"/>
</dbReference>
<feature type="compositionally biased region" description="Basic and acidic residues" evidence="1">
    <location>
        <begin position="297"/>
        <end position="308"/>
    </location>
</feature>
<evidence type="ECO:0000313" key="2">
    <source>
        <dbReference type="EMBL" id="KAG0660334.1"/>
    </source>
</evidence>
<organism evidence="2 3">
    <name type="scientific">Rhodotorula mucilaginosa</name>
    <name type="common">Yeast</name>
    <name type="synonym">Rhodotorula rubra</name>
    <dbReference type="NCBI Taxonomy" id="5537"/>
    <lineage>
        <taxon>Eukaryota</taxon>
        <taxon>Fungi</taxon>
        <taxon>Dikarya</taxon>
        <taxon>Basidiomycota</taxon>
        <taxon>Pucciniomycotina</taxon>
        <taxon>Microbotryomycetes</taxon>
        <taxon>Sporidiobolales</taxon>
        <taxon>Sporidiobolaceae</taxon>
        <taxon>Rhodotorula</taxon>
    </lineage>
</organism>
<gene>
    <name evidence="2" type="ORF">C6P46_004634</name>
</gene>
<dbReference type="Proteomes" id="UP000777482">
    <property type="component" value="Unassembled WGS sequence"/>
</dbReference>
<dbReference type="InterPro" id="IPR045154">
    <property type="entry name" value="PCF11-like"/>
</dbReference>
<dbReference type="GO" id="GO:0003729">
    <property type="term" value="F:mRNA binding"/>
    <property type="evidence" value="ECO:0007669"/>
    <property type="project" value="InterPro"/>
</dbReference>
<accession>A0A9P7B5S9</accession>
<protein>
    <submittedName>
        <fullName evidence="2">Uncharacterized protein</fullName>
    </submittedName>
</protein>
<feature type="compositionally biased region" description="Basic residues" evidence="1">
    <location>
        <begin position="447"/>
        <end position="456"/>
    </location>
</feature>
<keyword evidence="3" id="KW-1185">Reference proteome</keyword>
<name>A0A9P7B5S9_RHOMI</name>
<dbReference type="EMBL" id="PUHQ01000045">
    <property type="protein sequence ID" value="KAG0660334.1"/>
    <property type="molecule type" value="Genomic_DNA"/>
</dbReference>
<dbReference type="GO" id="GO:0000993">
    <property type="term" value="F:RNA polymerase II complex binding"/>
    <property type="evidence" value="ECO:0007669"/>
    <property type="project" value="InterPro"/>
</dbReference>
<proteinExistence type="predicted"/>
<feature type="compositionally biased region" description="Polar residues" evidence="1">
    <location>
        <begin position="1090"/>
        <end position="1112"/>
    </location>
</feature>
<dbReference type="GO" id="GO:0005737">
    <property type="term" value="C:cytoplasm"/>
    <property type="evidence" value="ECO:0007669"/>
    <property type="project" value="TreeGrafter"/>
</dbReference>
<feature type="compositionally biased region" description="Low complexity" evidence="1">
    <location>
        <begin position="496"/>
        <end position="524"/>
    </location>
</feature>
<feature type="compositionally biased region" description="Low complexity" evidence="1">
    <location>
        <begin position="234"/>
        <end position="266"/>
    </location>
</feature>
<evidence type="ECO:0000256" key="1">
    <source>
        <dbReference type="SAM" id="MobiDB-lite"/>
    </source>
</evidence>
<dbReference type="GO" id="GO:0006369">
    <property type="term" value="P:termination of RNA polymerase II transcription"/>
    <property type="evidence" value="ECO:0007669"/>
    <property type="project" value="InterPro"/>
</dbReference>
<feature type="region of interest" description="Disordered" evidence="1">
    <location>
        <begin position="234"/>
        <end position="553"/>
    </location>
</feature>
<dbReference type="OrthoDB" id="2530499at2759"/>
<feature type="compositionally biased region" description="Pro residues" evidence="1">
    <location>
        <begin position="267"/>
        <end position="293"/>
    </location>
</feature>
<feature type="compositionally biased region" description="Gly residues" evidence="1">
    <location>
        <begin position="482"/>
        <end position="495"/>
    </location>
</feature>
<dbReference type="SUPFAM" id="SSF54928">
    <property type="entry name" value="RNA-binding domain, RBD"/>
    <property type="match status" value="1"/>
</dbReference>
<dbReference type="GO" id="GO:0005849">
    <property type="term" value="C:mRNA cleavage factor complex"/>
    <property type="evidence" value="ECO:0007669"/>
    <property type="project" value="TreeGrafter"/>
</dbReference>
<feature type="compositionally biased region" description="Low complexity" evidence="1">
    <location>
        <begin position="1045"/>
        <end position="1061"/>
    </location>
</feature>
<comment type="caution">
    <text evidence="2">The sequence shown here is derived from an EMBL/GenBank/DDBJ whole genome shotgun (WGS) entry which is preliminary data.</text>
</comment>
<feature type="region of interest" description="Disordered" evidence="1">
    <location>
        <begin position="1090"/>
        <end position="1124"/>
    </location>
</feature>
<dbReference type="GO" id="GO:0031124">
    <property type="term" value="P:mRNA 3'-end processing"/>
    <property type="evidence" value="ECO:0007669"/>
    <property type="project" value="InterPro"/>
</dbReference>
<feature type="region of interest" description="Disordered" evidence="1">
    <location>
        <begin position="1008"/>
        <end position="1061"/>
    </location>
</feature>
<dbReference type="AlphaFoldDB" id="A0A9P7B5S9"/>
<feature type="compositionally biased region" description="Basic and acidic residues" evidence="1">
    <location>
        <begin position="412"/>
        <end position="446"/>
    </location>
</feature>
<reference evidence="2 3" key="1">
    <citation type="submission" date="2020-11" db="EMBL/GenBank/DDBJ databases">
        <title>Kefir isolates.</title>
        <authorList>
            <person name="Marcisauskas S."/>
            <person name="Kim Y."/>
            <person name="Blasche S."/>
        </authorList>
    </citation>
    <scope>NUCLEOTIDE SEQUENCE [LARGE SCALE GENOMIC DNA]</scope>
    <source>
        <strain evidence="2 3">KR</strain>
    </source>
</reference>
<feature type="region of interest" description="Disordered" evidence="1">
    <location>
        <begin position="161"/>
        <end position="203"/>
    </location>
</feature>
<feature type="compositionally biased region" description="Basic and acidic residues" evidence="1">
    <location>
        <begin position="841"/>
        <end position="854"/>
    </location>
</feature>
<feature type="region of interest" description="Disordered" evidence="1">
    <location>
        <begin position="835"/>
        <end position="854"/>
    </location>
</feature>
<sequence>MLSNAGAQRADAMASDGGTPGDPFPLFHLCDLDFAVSAELIPRLPAFQLALAPWSTAWTPDLEPALKRTWRRKRERARAQITQKAPCGVFAAADDRQKEQFPKFELIPLDFDLSQGEAALDALTSAQLAAIQFHPSGSKDLAFAAEDIFFSRRERDFAAGLSLPPFTPPPAATATAPAPAPPPAVAPAAAAPVPTPAPAPAAAPAAPAAAAPVQQAIAVPPPVVLAQPLPPAPLASQPTSVPTAAPTSTVQPAAPAPVASSSSSVAPPAPVPVAVPAPAPAPAPAAQPTPPLSPGTRQREFERAEYRRGINGGHGSAERAAAAASSSSVVRRNGGDRSRSRSRDRLRERDRDRDLEKEKEREREREKEKERQRERDRDRERERERESRSRRSSRERSTTTTRDRDRRRRSSRSRDRDHGRDRERDRDRDRDRGRDRDWERERERSPSRRSSHRDRSKSRSPDRSNLSRRLVDEKRLSVSLKSGGGDYPGPNGGEAGSSSILSSSSAYRKRSAASPAPSDASLRSSVRRRVDDDVFGGGGGARRTPPPQMPLPREDLPPELCASLKTVFMRHFPGQLTPGDVEAWLRTLPPAQSPMAITPIGIKTSHRRNSDQSPNQDPWVTLSFVAFRTDAEAAEVQLRADKQMFGNRVIVASWSRDAGKKSSSWRWSDFTPEFVEEEHSRSLALYAARGSGGGAGFPPPPTGPLASRLGAMLPPSAPAGTSISTAELPTHLVSRLHVLFATNLPRTTSLEECRNFFDVCDDLVGLALQPPLSEYDFASAWLAFETSKAREQAKHSMYGLQYPGTYKKLWLRVDVECVELETFFMHGDGANLSLPSAEKGNMSKDYRQQHGGDHARARAFLPDSPALSRTAVGGLPSAPPTPYAAAHPVMQRPAAAGSFVPNAAFTSAAHSYGPVPPSTSIPGGSAADNQQQYIAATGSDQTYSPMQPLLASFPPRPPASLVETTPSLYAGLPVPVAEYPTQAAGSAGSHINPARLAMLQASLNAAGFSSPESPEISTDPRPNAATEKMQVDEATRGAWSSVRKGSVSAGVTGGSTPTGSSTAINVKGIASQAGQGLVTTASEVTTIAPASQGASSATGGEAGQSSMGTSQVALEPPVKPSPSIAEVENGVQQVETNLEPTATEAATTGGAQITPSTTA</sequence>
<dbReference type="PANTHER" id="PTHR15921:SF3">
    <property type="entry name" value="PRE-MRNA CLEAVAGE COMPLEX 2 PROTEIN PCF11"/>
    <property type="match status" value="1"/>
</dbReference>
<dbReference type="InterPro" id="IPR035979">
    <property type="entry name" value="RBD_domain_sf"/>
</dbReference>
<feature type="compositionally biased region" description="Low complexity" evidence="1">
    <location>
        <begin position="318"/>
        <end position="332"/>
    </location>
</feature>